<sequence length="121" mass="13676">MSLVLEEQKVDEQVDSQDIAEETCGETEEQFASYSFVDVKTNGQLNAENLVWEESDIRPGGLVVFQEAEAKQQYYSVCSVEDASQCVELTLAKNAYGKIILMFTLLGVSWIVLDYIMKMLF</sequence>
<dbReference type="AlphaFoldDB" id="A0A1B7XDM2"/>
<evidence type="ECO:0000313" key="3">
    <source>
        <dbReference type="Proteomes" id="UP000091979"/>
    </source>
</evidence>
<keyword evidence="1" id="KW-0812">Transmembrane</keyword>
<organism evidence="2 3">
    <name type="scientific">Halodesulfovibrio spirochaetisodalis</name>
    <dbReference type="NCBI Taxonomy" id="1560234"/>
    <lineage>
        <taxon>Bacteria</taxon>
        <taxon>Pseudomonadati</taxon>
        <taxon>Thermodesulfobacteriota</taxon>
        <taxon>Desulfovibrionia</taxon>
        <taxon>Desulfovibrionales</taxon>
        <taxon>Desulfovibrionaceae</taxon>
        <taxon>Halodesulfovibrio</taxon>
    </lineage>
</organism>
<keyword evidence="3" id="KW-1185">Reference proteome</keyword>
<name>A0A1B7XDM2_9BACT</name>
<feature type="transmembrane region" description="Helical" evidence="1">
    <location>
        <begin position="99"/>
        <end position="117"/>
    </location>
</feature>
<proteinExistence type="predicted"/>
<gene>
    <name evidence="2" type="ORF">SP90_08165</name>
</gene>
<dbReference type="OrthoDB" id="5524752at2"/>
<evidence type="ECO:0000256" key="1">
    <source>
        <dbReference type="SAM" id="Phobius"/>
    </source>
</evidence>
<comment type="caution">
    <text evidence="2">The sequence shown here is derived from an EMBL/GenBank/DDBJ whole genome shotgun (WGS) entry which is preliminary data.</text>
</comment>
<dbReference type="PATRIC" id="fig|1560234.3.peg.453"/>
<dbReference type="Proteomes" id="UP000091979">
    <property type="component" value="Unassembled WGS sequence"/>
</dbReference>
<protein>
    <submittedName>
        <fullName evidence="2">Uncharacterized protein</fullName>
    </submittedName>
</protein>
<reference evidence="2 3" key="1">
    <citation type="submission" date="2015-01" db="EMBL/GenBank/DDBJ databases">
        <title>Desulfovibrio sp. JC271 draft genome sequence.</title>
        <authorList>
            <person name="Shivani Y."/>
            <person name="Subhash Y."/>
            <person name="Sasikala C."/>
            <person name="Ramana C.V."/>
        </authorList>
    </citation>
    <scope>NUCLEOTIDE SEQUENCE [LARGE SCALE GENOMIC DNA]</scope>
    <source>
        <strain evidence="2 3">JC271</strain>
    </source>
</reference>
<dbReference type="EMBL" id="JXMS01000011">
    <property type="protein sequence ID" value="OBQ52140.1"/>
    <property type="molecule type" value="Genomic_DNA"/>
</dbReference>
<accession>A0A1B7XDM2</accession>
<dbReference type="RefSeq" id="WP_066854414.1">
    <property type="nucleotide sequence ID" value="NZ_JXMS01000011.1"/>
</dbReference>
<evidence type="ECO:0000313" key="2">
    <source>
        <dbReference type="EMBL" id="OBQ52140.1"/>
    </source>
</evidence>
<keyword evidence="1" id="KW-1133">Transmembrane helix</keyword>
<dbReference type="STRING" id="1560234.SP90_08165"/>
<keyword evidence="1" id="KW-0472">Membrane</keyword>